<protein>
    <recommendedName>
        <fullName evidence="3">YtkA-like</fullName>
    </recommendedName>
</protein>
<keyword evidence="2" id="KW-1185">Reference proteome</keyword>
<dbReference type="AlphaFoldDB" id="A0A1H8HJ18"/>
<name>A0A1H8HJ18_9BACL</name>
<gene>
    <name evidence="1" type="ORF">SAMN05444955_11455</name>
</gene>
<evidence type="ECO:0008006" key="3">
    <source>
        <dbReference type="Google" id="ProtNLM"/>
    </source>
</evidence>
<evidence type="ECO:0000313" key="2">
    <source>
        <dbReference type="Proteomes" id="UP000199695"/>
    </source>
</evidence>
<evidence type="ECO:0000313" key="1">
    <source>
        <dbReference type="EMBL" id="SEN56180.1"/>
    </source>
</evidence>
<organism evidence="1 2">
    <name type="scientific">Lihuaxuella thermophila</name>
    <dbReference type="NCBI Taxonomy" id="1173111"/>
    <lineage>
        <taxon>Bacteria</taxon>
        <taxon>Bacillati</taxon>
        <taxon>Bacillota</taxon>
        <taxon>Bacilli</taxon>
        <taxon>Bacillales</taxon>
        <taxon>Thermoactinomycetaceae</taxon>
        <taxon>Lihuaxuella</taxon>
    </lineage>
</organism>
<dbReference type="EMBL" id="FOCQ01000014">
    <property type="protein sequence ID" value="SEN56180.1"/>
    <property type="molecule type" value="Genomic_DNA"/>
</dbReference>
<sequence length="75" mass="8278">MENASLKIKGIHKETSESVHIVHTVLSPFSGVRGADFSQPSTIGFSKPGLWRMEVYVDDKRFGSIVVNVKKKTSS</sequence>
<dbReference type="Proteomes" id="UP000199695">
    <property type="component" value="Unassembled WGS sequence"/>
</dbReference>
<reference evidence="1 2" key="1">
    <citation type="submission" date="2016-10" db="EMBL/GenBank/DDBJ databases">
        <authorList>
            <person name="de Groot N.N."/>
        </authorList>
    </citation>
    <scope>NUCLEOTIDE SEQUENCE [LARGE SCALE GENOMIC DNA]</scope>
    <source>
        <strain evidence="1 2">DSM 46701</strain>
    </source>
</reference>
<proteinExistence type="predicted"/>
<dbReference type="Gene3D" id="2.60.40.3830">
    <property type="match status" value="1"/>
</dbReference>
<accession>A0A1H8HJ18</accession>